<comment type="caution">
    <text evidence="13">The sequence shown here is derived from an EMBL/GenBank/DDBJ whole genome shotgun (WGS) entry which is preliminary data.</text>
</comment>
<evidence type="ECO:0000256" key="4">
    <source>
        <dbReference type="ARBA" id="ARBA00022771"/>
    </source>
</evidence>
<feature type="signal peptide" evidence="11">
    <location>
        <begin position="1"/>
        <end position="29"/>
    </location>
</feature>
<dbReference type="EMBL" id="JARGDH010000003">
    <property type="protein sequence ID" value="KAL0273379.1"/>
    <property type="molecule type" value="Genomic_DNA"/>
</dbReference>
<keyword evidence="3" id="KW-0479">Metal-binding</keyword>
<feature type="domain" description="RING-type" evidence="12">
    <location>
        <begin position="288"/>
        <end position="329"/>
    </location>
</feature>
<dbReference type="Pfam" id="PF02225">
    <property type="entry name" value="PA"/>
    <property type="match status" value="1"/>
</dbReference>
<evidence type="ECO:0000256" key="1">
    <source>
        <dbReference type="ARBA" id="ARBA00004167"/>
    </source>
</evidence>
<dbReference type="CDD" id="cd02122">
    <property type="entry name" value="PA_GRAIL_like"/>
    <property type="match status" value="1"/>
</dbReference>
<gene>
    <name evidence="13" type="ORF">PYX00_006060</name>
</gene>
<comment type="subcellular location">
    <subcellularLocation>
        <location evidence="1">Membrane</location>
        <topology evidence="1">Single-pass membrane protein</topology>
    </subcellularLocation>
</comment>
<dbReference type="CDD" id="cd16668">
    <property type="entry name" value="RING-H2_RNF130-like"/>
    <property type="match status" value="1"/>
</dbReference>
<evidence type="ECO:0000256" key="7">
    <source>
        <dbReference type="ARBA" id="ARBA00023136"/>
    </source>
</evidence>
<feature type="compositionally biased region" description="Low complexity" evidence="9">
    <location>
        <begin position="437"/>
        <end position="447"/>
    </location>
</feature>
<name>A0AAW2HU28_9NEOP</name>
<evidence type="ECO:0000256" key="9">
    <source>
        <dbReference type="SAM" id="MobiDB-lite"/>
    </source>
</evidence>
<reference evidence="13" key="1">
    <citation type="journal article" date="2024" name="Gigascience">
        <title>Chromosome-level genome of the poultry shaft louse Menopon gallinae provides insight into the host-switching and adaptive evolution of parasitic lice.</title>
        <authorList>
            <person name="Xu Y."/>
            <person name="Ma L."/>
            <person name="Liu S."/>
            <person name="Liang Y."/>
            <person name="Liu Q."/>
            <person name="He Z."/>
            <person name="Tian L."/>
            <person name="Duan Y."/>
            <person name="Cai W."/>
            <person name="Li H."/>
            <person name="Song F."/>
        </authorList>
    </citation>
    <scope>NUCLEOTIDE SEQUENCE</scope>
    <source>
        <strain evidence="13">Cailab_2023a</strain>
    </source>
</reference>
<evidence type="ECO:0000256" key="3">
    <source>
        <dbReference type="ARBA" id="ARBA00022723"/>
    </source>
</evidence>
<keyword evidence="6 10" id="KW-1133">Transmembrane helix</keyword>
<dbReference type="EMBL" id="JARGDH010000003">
    <property type="protein sequence ID" value="KAL0273380.1"/>
    <property type="molecule type" value="Genomic_DNA"/>
</dbReference>
<feature type="compositionally biased region" description="Basic and acidic residues" evidence="9">
    <location>
        <begin position="463"/>
        <end position="487"/>
    </location>
</feature>
<dbReference type="FunFam" id="3.50.30.30:FF:000003">
    <property type="entry name" value="E3 ubiquitin-protein ligase RNF128"/>
    <property type="match status" value="1"/>
</dbReference>
<dbReference type="SMART" id="SM00184">
    <property type="entry name" value="RING"/>
    <property type="match status" value="1"/>
</dbReference>
<evidence type="ECO:0000256" key="2">
    <source>
        <dbReference type="ARBA" id="ARBA00022692"/>
    </source>
</evidence>
<accession>A0AAW2HU28</accession>
<evidence type="ECO:0000256" key="11">
    <source>
        <dbReference type="SAM" id="SignalP"/>
    </source>
</evidence>
<evidence type="ECO:0000256" key="10">
    <source>
        <dbReference type="SAM" id="Phobius"/>
    </source>
</evidence>
<sequence>MRKLLNEAFNWRLSGVLCVLAMVVCPSRSHCVPGKEWQITGGVQDDEGANTYTTAYINVSYVDPATKRFYVEKSEIGKYGDGRIGPAEGVLVHVSSEDGDHTGCQVPLRNSWGDGSFPKEPWIALIKRGQCSFEMKIENAYRHNATAVLVYNDRESPILDKMKLNSVKSGTRNMSAIFTYKWKGEQLARLVDNGSRVMMHITVATRCTRSSNHVNRTSVLFVSISFVVLMLISMAWLVFYYVQRFRYMHAKERLSKRLCSAAKKALSKIPTKEIQQEDSEVQGDGECCAVCIEPYKVTDDLRILPCSHEFHKGCIDPWLLEHRTCPMCKMDILKHYGFVFSNSQESILEIDIERDGNTQNLENVTVTEDTLVTRNETRAAEFEAVATDPGEMPDEVCEHCIKCRCRGKGAPAGKSGEGCCLIGRNTAQIVGGDETQSSDSDASSPSRRTSEKRTDSSQTESVKFLRSENCDSKKEEGFSWSGSRDEAGDGTAD</sequence>
<dbReference type="InterPro" id="IPR001841">
    <property type="entry name" value="Znf_RING"/>
</dbReference>
<feature type="chain" id="PRO_5044477027" description="RING-type domain-containing protein" evidence="11">
    <location>
        <begin position="30"/>
        <end position="493"/>
    </location>
</feature>
<dbReference type="InterPro" id="IPR003137">
    <property type="entry name" value="PA_domain"/>
</dbReference>
<keyword evidence="7 10" id="KW-0472">Membrane</keyword>
<dbReference type="GO" id="GO:0008270">
    <property type="term" value="F:zinc ion binding"/>
    <property type="evidence" value="ECO:0007669"/>
    <property type="project" value="UniProtKB-KW"/>
</dbReference>
<protein>
    <recommendedName>
        <fullName evidence="12">RING-type domain-containing protein</fullName>
    </recommendedName>
</protein>
<keyword evidence="2 10" id="KW-0812">Transmembrane</keyword>
<evidence type="ECO:0000313" key="13">
    <source>
        <dbReference type="EMBL" id="KAL0273379.1"/>
    </source>
</evidence>
<feature type="region of interest" description="Disordered" evidence="9">
    <location>
        <begin position="431"/>
        <end position="493"/>
    </location>
</feature>
<proteinExistence type="predicted"/>
<keyword evidence="5" id="KW-0862">Zinc</keyword>
<dbReference type="AlphaFoldDB" id="A0AAW2HU28"/>
<dbReference type="FunFam" id="3.30.40.10:FF:000009">
    <property type="entry name" value="E3 ubiquitin-protein ligase RNF130"/>
    <property type="match status" value="1"/>
</dbReference>
<dbReference type="Pfam" id="PF13639">
    <property type="entry name" value="zf-RING_2"/>
    <property type="match status" value="1"/>
</dbReference>
<evidence type="ECO:0000256" key="5">
    <source>
        <dbReference type="ARBA" id="ARBA00022833"/>
    </source>
</evidence>
<evidence type="ECO:0000256" key="8">
    <source>
        <dbReference type="PROSITE-ProRule" id="PRU00175"/>
    </source>
</evidence>
<keyword evidence="4 8" id="KW-0863">Zinc-finger</keyword>
<dbReference type="PANTHER" id="PTHR46539:SF23">
    <property type="entry name" value="RING-TYPE DOMAIN-CONTAINING PROTEIN"/>
    <property type="match status" value="1"/>
</dbReference>
<dbReference type="Gene3D" id="3.50.30.30">
    <property type="match status" value="1"/>
</dbReference>
<dbReference type="InterPro" id="IPR013083">
    <property type="entry name" value="Znf_RING/FYVE/PHD"/>
</dbReference>
<dbReference type="PANTHER" id="PTHR46539">
    <property type="entry name" value="E3 UBIQUITIN-PROTEIN LIGASE ATL42"/>
    <property type="match status" value="1"/>
</dbReference>
<evidence type="ECO:0000259" key="12">
    <source>
        <dbReference type="PROSITE" id="PS50089"/>
    </source>
</evidence>
<organism evidence="13">
    <name type="scientific">Menopon gallinae</name>
    <name type="common">poultry shaft louse</name>
    <dbReference type="NCBI Taxonomy" id="328185"/>
    <lineage>
        <taxon>Eukaryota</taxon>
        <taxon>Metazoa</taxon>
        <taxon>Ecdysozoa</taxon>
        <taxon>Arthropoda</taxon>
        <taxon>Hexapoda</taxon>
        <taxon>Insecta</taxon>
        <taxon>Pterygota</taxon>
        <taxon>Neoptera</taxon>
        <taxon>Paraneoptera</taxon>
        <taxon>Psocodea</taxon>
        <taxon>Troctomorpha</taxon>
        <taxon>Phthiraptera</taxon>
        <taxon>Amblycera</taxon>
        <taxon>Menoponidae</taxon>
        <taxon>Menopon</taxon>
    </lineage>
</organism>
<evidence type="ECO:0000256" key="6">
    <source>
        <dbReference type="ARBA" id="ARBA00022989"/>
    </source>
</evidence>
<dbReference type="SUPFAM" id="SSF57850">
    <property type="entry name" value="RING/U-box"/>
    <property type="match status" value="1"/>
</dbReference>
<keyword evidence="11" id="KW-0732">Signal</keyword>
<feature type="transmembrane region" description="Helical" evidence="10">
    <location>
        <begin position="219"/>
        <end position="242"/>
    </location>
</feature>
<dbReference type="SUPFAM" id="SSF52025">
    <property type="entry name" value="PA domain"/>
    <property type="match status" value="1"/>
</dbReference>
<dbReference type="PROSITE" id="PS50089">
    <property type="entry name" value="ZF_RING_2"/>
    <property type="match status" value="1"/>
</dbReference>
<dbReference type="GO" id="GO:0016020">
    <property type="term" value="C:membrane"/>
    <property type="evidence" value="ECO:0007669"/>
    <property type="project" value="UniProtKB-SubCell"/>
</dbReference>
<dbReference type="Gene3D" id="3.30.40.10">
    <property type="entry name" value="Zinc/RING finger domain, C3HC4 (zinc finger)"/>
    <property type="match status" value="1"/>
</dbReference>
<dbReference type="InterPro" id="IPR046450">
    <property type="entry name" value="PA_dom_sf"/>
</dbReference>